<accession>A0A0D2P240</accession>
<keyword evidence="3" id="KW-1185">Reference proteome</keyword>
<evidence type="ECO:0000313" key="3">
    <source>
        <dbReference type="Proteomes" id="UP000054270"/>
    </source>
</evidence>
<feature type="transmembrane region" description="Helical" evidence="1">
    <location>
        <begin position="170"/>
        <end position="191"/>
    </location>
</feature>
<feature type="transmembrane region" description="Helical" evidence="1">
    <location>
        <begin position="25"/>
        <end position="44"/>
    </location>
</feature>
<proteinExistence type="predicted"/>
<dbReference type="OMA" id="MGLIRES"/>
<dbReference type="EMBL" id="KN817547">
    <property type="protein sequence ID" value="KJA22766.1"/>
    <property type="molecule type" value="Genomic_DNA"/>
</dbReference>
<feature type="transmembrane region" description="Helical" evidence="1">
    <location>
        <begin position="254"/>
        <end position="275"/>
    </location>
</feature>
<feature type="transmembrane region" description="Helical" evidence="1">
    <location>
        <begin position="65"/>
        <end position="88"/>
    </location>
</feature>
<keyword evidence="1" id="KW-0812">Transmembrane</keyword>
<sequence length="337" mass="37065">MSSLNATGMLPNPFTPLAFVSPGEAYQIMAANYAAAASLAILIWDILDNIVGDYCFLKSRMNLPLFSYFVSRIGAMGYLLGSVIFSSVPIGHCALAEKIVTSWCPVAFSSTALLFFLRLRAVYNRNRVVVATFFVLWLALLAASISIPFNTRGAEVGPTKYCTVVFVAEGVFIVQLTPLLYDTLVFAAISWRLCRVACIKPSGPKENLKLLFLGKYLPAFTKSLYLDGQIYYLTVLLGGVVVAFFIFAPEIQTPLRMIASAPYVVLVNIMACRVYRRTRMGLIRESEISTSAIDRAIPVEHTIIFENHSAITTNSTATHISSRYLAMDSKTEPSSLA</sequence>
<feature type="transmembrane region" description="Helical" evidence="1">
    <location>
        <begin position="129"/>
        <end position="150"/>
    </location>
</feature>
<dbReference type="AlphaFoldDB" id="A0A0D2P240"/>
<feature type="transmembrane region" description="Helical" evidence="1">
    <location>
        <begin position="230"/>
        <end position="248"/>
    </location>
</feature>
<feature type="transmembrane region" description="Helical" evidence="1">
    <location>
        <begin position="100"/>
        <end position="117"/>
    </location>
</feature>
<keyword evidence="1" id="KW-1133">Transmembrane helix</keyword>
<dbReference type="OrthoDB" id="3038990at2759"/>
<name>A0A0D2P240_HYPSF</name>
<evidence type="ECO:0000313" key="2">
    <source>
        <dbReference type="EMBL" id="KJA22766.1"/>
    </source>
</evidence>
<organism evidence="2 3">
    <name type="scientific">Hypholoma sublateritium (strain FD-334 SS-4)</name>
    <dbReference type="NCBI Taxonomy" id="945553"/>
    <lineage>
        <taxon>Eukaryota</taxon>
        <taxon>Fungi</taxon>
        <taxon>Dikarya</taxon>
        <taxon>Basidiomycota</taxon>
        <taxon>Agaricomycotina</taxon>
        <taxon>Agaricomycetes</taxon>
        <taxon>Agaricomycetidae</taxon>
        <taxon>Agaricales</taxon>
        <taxon>Agaricineae</taxon>
        <taxon>Strophariaceae</taxon>
        <taxon>Hypholoma</taxon>
    </lineage>
</organism>
<evidence type="ECO:0000256" key="1">
    <source>
        <dbReference type="SAM" id="Phobius"/>
    </source>
</evidence>
<protein>
    <recommendedName>
        <fullName evidence="4">G-protein coupled receptors family 1 profile domain-containing protein</fullName>
    </recommendedName>
</protein>
<keyword evidence="1" id="KW-0472">Membrane</keyword>
<gene>
    <name evidence="2" type="ORF">HYPSUDRAFT_638103</name>
</gene>
<evidence type="ECO:0008006" key="4">
    <source>
        <dbReference type="Google" id="ProtNLM"/>
    </source>
</evidence>
<reference evidence="3" key="1">
    <citation type="submission" date="2014-04" db="EMBL/GenBank/DDBJ databases">
        <title>Evolutionary Origins and Diversification of the Mycorrhizal Mutualists.</title>
        <authorList>
            <consortium name="DOE Joint Genome Institute"/>
            <consortium name="Mycorrhizal Genomics Consortium"/>
            <person name="Kohler A."/>
            <person name="Kuo A."/>
            <person name="Nagy L.G."/>
            <person name="Floudas D."/>
            <person name="Copeland A."/>
            <person name="Barry K.W."/>
            <person name="Cichocki N."/>
            <person name="Veneault-Fourrey C."/>
            <person name="LaButti K."/>
            <person name="Lindquist E.A."/>
            <person name="Lipzen A."/>
            <person name="Lundell T."/>
            <person name="Morin E."/>
            <person name="Murat C."/>
            <person name="Riley R."/>
            <person name="Ohm R."/>
            <person name="Sun H."/>
            <person name="Tunlid A."/>
            <person name="Henrissat B."/>
            <person name="Grigoriev I.V."/>
            <person name="Hibbett D.S."/>
            <person name="Martin F."/>
        </authorList>
    </citation>
    <scope>NUCLEOTIDE SEQUENCE [LARGE SCALE GENOMIC DNA]</scope>
    <source>
        <strain evidence="3">FD-334 SS-4</strain>
    </source>
</reference>
<dbReference type="Proteomes" id="UP000054270">
    <property type="component" value="Unassembled WGS sequence"/>
</dbReference>